<dbReference type="RefSeq" id="XP_001881547.1">
    <property type="nucleotide sequence ID" value="XM_001881512.1"/>
</dbReference>
<proteinExistence type="predicted"/>
<dbReference type="KEGG" id="lbc:LACBIDRAFT_327715"/>
<dbReference type="AlphaFoldDB" id="B0DCM8"/>
<organism evidence="2">
    <name type="scientific">Laccaria bicolor (strain S238N-H82 / ATCC MYA-4686)</name>
    <name type="common">Bicoloured deceiver</name>
    <name type="synonym">Laccaria laccata var. bicolor</name>
    <dbReference type="NCBI Taxonomy" id="486041"/>
    <lineage>
        <taxon>Eukaryota</taxon>
        <taxon>Fungi</taxon>
        <taxon>Dikarya</taxon>
        <taxon>Basidiomycota</taxon>
        <taxon>Agaricomycotina</taxon>
        <taxon>Agaricomycetes</taxon>
        <taxon>Agaricomycetidae</taxon>
        <taxon>Agaricales</taxon>
        <taxon>Agaricineae</taxon>
        <taxon>Hydnangiaceae</taxon>
        <taxon>Laccaria</taxon>
    </lineage>
</organism>
<evidence type="ECO:0000313" key="2">
    <source>
        <dbReference type="Proteomes" id="UP000001194"/>
    </source>
</evidence>
<gene>
    <name evidence="1" type="ORF">LACBIDRAFT_327715</name>
</gene>
<keyword evidence="2" id="KW-1185">Reference proteome</keyword>
<dbReference type="OrthoDB" id="10503462at2759"/>
<dbReference type="EMBL" id="DS547103">
    <property type="protein sequence ID" value="EDR07758.1"/>
    <property type="molecule type" value="Genomic_DNA"/>
</dbReference>
<dbReference type="GeneID" id="6077167"/>
<name>B0DCM8_LACBS</name>
<reference evidence="1 2" key="1">
    <citation type="journal article" date="2008" name="Nature">
        <title>The genome of Laccaria bicolor provides insights into mycorrhizal symbiosis.</title>
        <authorList>
            <person name="Martin F."/>
            <person name="Aerts A."/>
            <person name="Ahren D."/>
            <person name="Brun A."/>
            <person name="Danchin E.G.J."/>
            <person name="Duchaussoy F."/>
            <person name="Gibon J."/>
            <person name="Kohler A."/>
            <person name="Lindquist E."/>
            <person name="Pereda V."/>
            <person name="Salamov A."/>
            <person name="Shapiro H.J."/>
            <person name="Wuyts J."/>
            <person name="Blaudez D."/>
            <person name="Buee M."/>
            <person name="Brokstein P."/>
            <person name="Canbaeck B."/>
            <person name="Cohen D."/>
            <person name="Courty P.E."/>
            <person name="Coutinho P.M."/>
            <person name="Delaruelle C."/>
            <person name="Detter J.C."/>
            <person name="Deveau A."/>
            <person name="DiFazio S."/>
            <person name="Duplessis S."/>
            <person name="Fraissinet-Tachet L."/>
            <person name="Lucic E."/>
            <person name="Frey-Klett P."/>
            <person name="Fourrey C."/>
            <person name="Feussner I."/>
            <person name="Gay G."/>
            <person name="Grimwood J."/>
            <person name="Hoegger P.J."/>
            <person name="Jain P."/>
            <person name="Kilaru S."/>
            <person name="Labbe J."/>
            <person name="Lin Y.C."/>
            <person name="Legue V."/>
            <person name="Le Tacon F."/>
            <person name="Marmeisse R."/>
            <person name="Melayah D."/>
            <person name="Montanini B."/>
            <person name="Muratet M."/>
            <person name="Nehls U."/>
            <person name="Niculita-Hirzel H."/>
            <person name="Oudot-Le Secq M.P."/>
            <person name="Peter M."/>
            <person name="Quesneville H."/>
            <person name="Rajashekar B."/>
            <person name="Reich M."/>
            <person name="Rouhier N."/>
            <person name="Schmutz J."/>
            <person name="Yin T."/>
            <person name="Chalot M."/>
            <person name="Henrissat B."/>
            <person name="Kuees U."/>
            <person name="Lucas S."/>
            <person name="Van de Peer Y."/>
            <person name="Podila G.K."/>
            <person name="Polle A."/>
            <person name="Pukkila P.J."/>
            <person name="Richardson P.M."/>
            <person name="Rouze P."/>
            <person name="Sanders I.R."/>
            <person name="Stajich J.E."/>
            <person name="Tunlid A."/>
            <person name="Tuskan G."/>
            <person name="Grigoriev I.V."/>
        </authorList>
    </citation>
    <scope>NUCLEOTIDE SEQUENCE [LARGE SCALE GENOMIC DNA]</scope>
    <source>
        <strain evidence="2">S238N-H82 / ATCC MYA-4686</strain>
    </source>
</reference>
<sequence length="175" mass="19960">MFSTPRSSRGLVVAFLQFCDGGFEECSILRPCAVIYALGQGVKLCSPSLYLVSNASRIETYYNPRRLRDHPLSQEKRASLWQWAFKTSEQVYFHDEDFVVRQARSKLFEPTRGRSLKFSPSTMLLRPIQDGHRRANSQATPRKLERGKAGSFQFQDLTCSRHPSSPVAIRSISVQ</sequence>
<accession>B0DCM8</accession>
<dbReference type="Proteomes" id="UP000001194">
    <property type="component" value="Unassembled WGS sequence"/>
</dbReference>
<dbReference type="InParanoid" id="B0DCM8"/>
<evidence type="ECO:0000313" key="1">
    <source>
        <dbReference type="EMBL" id="EDR07758.1"/>
    </source>
</evidence>
<dbReference type="HOGENOM" id="CLU_1532832_0_0_1"/>
<protein>
    <submittedName>
        <fullName evidence="1">Predicted protein</fullName>
    </submittedName>
</protein>